<evidence type="ECO:0000313" key="1">
    <source>
        <dbReference type="EMBL" id="EEF62513.1"/>
    </source>
</evidence>
<reference evidence="1 2" key="1">
    <citation type="journal article" date="2011" name="J. Bacteriol.">
        <title>Genome sequence of 'Pedosphaera parvula' Ellin514, an aerobic Verrucomicrobial isolate from pasture soil.</title>
        <authorList>
            <person name="Kant R."/>
            <person name="van Passel M.W."/>
            <person name="Sangwan P."/>
            <person name="Palva A."/>
            <person name="Lucas S."/>
            <person name="Copeland A."/>
            <person name="Lapidus A."/>
            <person name="Glavina Del Rio T."/>
            <person name="Dalin E."/>
            <person name="Tice H."/>
            <person name="Bruce D."/>
            <person name="Goodwin L."/>
            <person name="Pitluck S."/>
            <person name="Chertkov O."/>
            <person name="Larimer F.W."/>
            <person name="Land M.L."/>
            <person name="Hauser L."/>
            <person name="Brettin T.S."/>
            <person name="Detter J.C."/>
            <person name="Han S."/>
            <person name="de Vos W.M."/>
            <person name="Janssen P.H."/>
            <person name="Smidt H."/>
        </authorList>
    </citation>
    <scope>NUCLEOTIDE SEQUENCE [LARGE SCALE GENOMIC DNA]</scope>
    <source>
        <strain evidence="1 2">Ellin514</strain>
    </source>
</reference>
<dbReference type="RefSeq" id="WP_007413393.1">
    <property type="nucleotide sequence ID" value="NZ_ABOX02000004.1"/>
</dbReference>
<evidence type="ECO:0008006" key="3">
    <source>
        <dbReference type="Google" id="ProtNLM"/>
    </source>
</evidence>
<accession>B9XC45</accession>
<dbReference type="NCBIfam" id="NF041518">
    <property type="entry name" value="choice_anch_Q"/>
    <property type="match status" value="1"/>
</dbReference>
<gene>
    <name evidence="1" type="ORF">Cflav_PD5148</name>
</gene>
<keyword evidence="2" id="KW-1185">Reference proteome</keyword>
<protein>
    <recommendedName>
        <fullName evidence="3">Polymorphic outer membrane protein</fullName>
    </recommendedName>
</protein>
<dbReference type="EMBL" id="ABOX02000004">
    <property type="protein sequence ID" value="EEF62513.1"/>
    <property type="molecule type" value="Genomic_DNA"/>
</dbReference>
<comment type="caution">
    <text evidence="1">The sequence shown here is derived from an EMBL/GenBank/DDBJ whole genome shotgun (WGS) entry which is preliminary data.</text>
</comment>
<dbReference type="STRING" id="320771.Cflav_PD5148"/>
<dbReference type="AlphaFoldDB" id="B9XC45"/>
<evidence type="ECO:0000313" key="2">
    <source>
        <dbReference type="Proteomes" id="UP000003688"/>
    </source>
</evidence>
<sequence length="295" mass="29518">MGGAIFNHNGWLLVTNSTLVQNKAQGGTGGAGNSEGTGNAQAAGDGGSGFGGSIFNLNGVVTICSSTFASNVVVAGAGGLSNPGVTNGFAGGADGGALYTLALSQTASVTLINSILANSSGGKDLASRGSVLTATEPNIVRSFTNSGGGFTTTGVVAVDPLLGPLTNNGGFAYTMALLPGSPALDAGDSANAPVFDGRGLPRVSGAKVDLGAYELQVPTQLLFTNWKFVSGGGLQLQFSGSSGTGYTIVSTTDLTLPLSNWTVLGSAIETTNGEFQFNDTQAMSFPQRSYRVRQP</sequence>
<dbReference type="InterPro" id="IPR011050">
    <property type="entry name" value="Pectin_lyase_fold/virulence"/>
</dbReference>
<dbReference type="Proteomes" id="UP000003688">
    <property type="component" value="Unassembled WGS sequence"/>
</dbReference>
<organism evidence="1 2">
    <name type="scientific">Pedosphaera parvula (strain Ellin514)</name>
    <dbReference type="NCBI Taxonomy" id="320771"/>
    <lineage>
        <taxon>Bacteria</taxon>
        <taxon>Pseudomonadati</taxon>
        <taxon>Verrucomicrobiota</taxon>
        <taxon>Pedosphaerae</taxon>
        <taxon>Pedosphaerales</taxon>
        <taxon>Pedosphaeraceae</taxon>
        <taxon>Pedosphaera</taxon>
    </lineage>
</organism>
<name>B9XC45_PEDPL</name>
<dbReference type="OrthoDB" id="5943827at2"/>
<proteinExistence type="predicted"/>
<dbReference type="SUPFAM" id="SSF51126">
    <property type="entry name" value="Pectin lyase-like"/>
    <property type="match status" value="1"/>
</dbReference>
<dbReference type="InterPro" id="IPR059226">
    <property type="entry name" value="Choice_anch_Q_dom"/>
</dbReference>